<name>A0A168Q4R9_9BACL</name>
<sequence length="158" mass="17609">MNKRLIYILEAALVIICIITLAVAIFGLPRMAAMSAENFPEVAYLQYPILLGIYLACMPFYMGIYQTFRLIRLIKKEDAFNEQACGALRVITISAICVIILFMIGTIYLNVENALPPALFLTGIIIIFAACVIAVFAEVLRALLMKVIDIKNENDLTI</sequence>
<keyword evidence="1" id="KW-1133">Transmembrane helix</keyword>
<feature type="transmembrane region" description="Helical" evidence="1">
    <location>
        <begin position="86"/>
        <end position="109"/>
    </location>
</feature>
<keyword evidence="3" id="KW-1185">Reference proteome</keyword>
<comment type="caution">
    <text evidence="2">The sequence shown here is derived from an EMBL/GenBank/DDBJ whole genome shotgun (WGS) entry which is preliminary data.</text>
</comment>
<reference evidence="2 3" key="1">
    <citation type="submission" date="2016-03" db="EMBL/GenBank/DDBJ databases">
        <title>Draft genome sequence of Paenibacillus antarcticus CECT 5836.</title>
        <authorList>
            <person name="Shin S.-K."/>
            <person name="Yi H."/>
        </authorList>
    </citation>
    <scope>NUCLEOTIDE SEQUENCE [LARGE SCALE GENOMIC DNA]</scope>
    <source>
        <strain evidence="2 3">CECT 5836</strain>
    </source>
</reference>
<dbReference type="Pfam" id="PF11188">
    <property type="entry name" value="DUF2975"/>
    <property type="match status" value="1"/>
</dbReference>
<evidence type="ECO:0008006" key="4">
    <source>
        <dbReference type="Google" id="ProtNLM"/>
    </source>
</evidence>
<feature type="transmembrane region" description="Helical" evidence="1">
    <location>
        <begin position="7"/>
        <end position="27"/>
    </location>
</feature>
<dbReference type="RefSeq" id="WP_068647803.1">
    <property type="nucleotide sequence ID" value="NZ_CP043611.1"/>
</dbReference>
<dbReference type="Proteomes" id="UP000077355">
    <property type="component" value="Unassembled WGS sequence"/>
</dbReference>
<keyword evidence="1" id="KW-0472">Membrane</keyword>
<proteinExistence type="predicted"/>
<evidence type="ECO:0000313" key="2">
    <source>
        <dbReference type="EMBL" id="OAB47384.1"/>
    </source>
</evidence>
<gene>
    <name evidence="2" type="ORF">PBAT_06705</name>
</gene>
<dbReference type="AlphaFoldDB" id="A0A168Q4R9"/>
<dbReference type="OrthoDB" id="1100174at2"/>
<dbReference type="InterPro" id="IPR021354">
    <property type="entry name" value="DUF2975"/>
</dbReference>
<dbReference type="EMBL" id="LVJI01000007">
    <property type="protein sequence ID" value="OAB47384.1"/>
    <property type="molecule type" value="Genomic_DNA"/>
</dbReference>
<keyword evidence="1" id="KW-0812">Transmembrane</keyword>
<protein>
    <recommendedName>
        <fullName evidence="4">DUF2975 domain-containing protein</fullName>
    </recommendedName>
</protein>
<feature type="transmembrane region" description="Helical" evidence="1">
    <location>
        <begin position="47"/>
        <end position="65"/>
    </location>
</feature>
<evidence type="ECO:0000313" key="3">
    <source>
        <dbReference type="Proteomes" id="UP000077355"/>
    </source>
</evidence>
<evidence type="ECO:0000256" key="1">
    <source>
        <dbReference type="SAM" id="Phobius"/>
    </source>
</evidence>
<feature type="transmembrane region" description="Helical" evidence="1">
    <location>
        <begin position="115"/>
        <end position="137"/>
    </location>
</feature>
<organism evidence="2 3">
    <name type="scientific">Paenibacillus antarcticus</name>
    <dbReference type="NCBI Taxonomy" id="253703"/>
    <lineage>
        <taxon>Bacteria</taxon>
        <taxon>Bacillati</taxon>
        <taxon>Bacillota</taxon>
        <taxon>Bacilli</taxon>
        <taxon>Bacillales</taxon>
        <taxon>Paenibacillaceae</taxon>
        <taxon>Paenibacillus</taxon>
    </lineage>
</organism>
<accession>A0A168Q4R9</accession>